<reference evidence="1" key="1">
    <citation type="submission" date="2022-12" db="EMBL/GenBank/DDBJ databases">
        <title>Reference genome sequencing for broad-spectrum identification of bacterial and archaeal isolates by mass spectrometry.</title>
        <authorList>
            <person name="Sekiguchi Y."/>
            <person name="Tourlousse D.M."/>
        </authorList>
    </citation>
    <scope>NUCLEOTIDE SEQUENCE</scope>
    <source>
        <strain evidence="1">10succ1</strain>
    </source>
</reference>
<dbReference type="RefSeq" id="WP_281832741.1">
    <property type="nucleotide sequence ID" value="NZ_BSDY01000001.1"/>
</dbReference>
<proteinExistence type="predicted"/>
<protein>
    <recommendedName>
        <fullName evidence="3">Phage tail assembly chaperone protein, E, or 41 or 14</fullName>
    </recommendedName>
</protein>
<dbReference type="EMBL" id="BSDY01000001">
    <property type="protein sequence ID" value="GLI54753.1"/>
    <property type="molecule type" value="Genomic_DNA"/>
</dbReference>
<organism evidence="1 2">
    <name type="scientific">Propionigenium maris DSM 9537</name>
    <dbReference type="NCBI Taxonomy" id="1123000"/>
    <lineage>
        <taxon>Bacteria</taxon>
        <taxon>Fusobacteriati</taxon>
        <taxon>Fusobacteriota</taxon>
        <taxon>Fusobacteriia</taxon>
        <taxon>Fusobacteriales</taxon>
        <taxon>Fusobacteriaceae</taxon>
        <taxon>Propionigenium</taxon>
    </lineage>
</organism>
<sequence length="110" mass="12196">MKEKEREPEKKVEVAGNTIIVELSKKVTFNDLEVEKVELDFGSLTGADICEAETNFRDRFFQPIPDANYSIAYQASVAAKAAKLPYELILKLNHKEFSAVTGAAKGFLLG</sequence>
<dbReference type="AlphaFoldDB" id="A0A9W6LLU8"/>
<dbReference type="Proteomes" id="UP001144471">
    <property type="component" value="Unassembled WGS sequence"/>
</dbReference>
<keyword evidence="2" id="KW-1185">Reference proteome</keyword>
<gene>
    <name evidence="1" type="ORF">PM10SUCC1_02680</name>
</gene>
<evidence type="ECO:0000313" key="2">
    <source>
        <dbReference type="Proteomes" id="UP001144471"/>
    </source>
</evidence>
<accession>A0A9W6LLU8</accession>
<evidence type="ECO:0008006" key="3">
    <source>
        <dbReference type="Google" id="ProtNLM"/>
    </source>
</evidence>
<evidence type="ECO:0000313" key="1">
    <source>
        <dbReference type="EMBL" id="GLI54753.1"/>
    </source>
</evidence>
<comment type="caution">
    <text evidence="1">The sequence shown here is derived from an EMBL/GenBank/DDBJ whole genome shotgun (WGS) entry which is preliminary data.</text>
</comment>
<name>A0A9W6LLU8_9FUSO</name>